<keyword evidence="3" id="KW-1185">Reference proteome</keyword>
<sequence>MASPGEWAPLRRGLKLTRLGLGVGTLGGLFEPVSDEAAQAVLEAAWKGGIRYYDAAPWYGFGLAEERLGRFLVGRSGHVVSTKVGRLLRPDAPPHPSQFDARGEPVFKTPSRLNVVYDYSYDGFMRSLEESLERMGLERVDILLIHDPDVVQVSVREVMEGGYKALAELREQGVVRAIGAGMNQWEMLLEFAREGDFDVFLLAGRYTLLEQEPLREFLPLCLKKGIGVVIGGVYNSGLLANPRPGAHYNYAEVPPSVLQRALRIQAVCHRHGVPLKAAAIQFPLGHPAVVSVLTAGRSPEQLEENLRMFQTPIPQDLWAELKAEGLLAEEAPVPT</sequence>
<comment type="caution">
    <text evidence="2">The sequence shown here is derived from an EMBL/GenBank/DDBJ whole genome shotgun (WGS) entry which is preliminary data.</text>
</comment>
<feature type="domain" description="NADP-dependent oxidoreductase" evidence="1">
    <location>
        <begin position="18"/>
        <end position="322"/>
    </location>
</feature>
<reference evidence="2 3" key="1">
    <citation type="submission" date="2018-08" db="EMBL/GenBank/DDBJ databases">
        <title>Meiothermus roseus NBRC 110900 genome sequencing project.</title>
        <authorList>
            <person name="Da Costa M.S."/>
            <person name="Albuquerque L."/>
            <person name="Raposo P."/>
            <person name="Froufe H.J.C."/>
            <person name="Barroso C.S."/>
            <person name="Egas C."/>
        </authorList>
    </citation>
    <scope>NUCLEOTIDE SEQUENCE [LARGE SCALE GENOMIC DNA]</scope>
    <source>
        <strain evidence="2 3">NBRC 110900</strain>
    </source>
</reference>
<evidence type="ECO:0000313" key="3">
    <source>
        <dbReference type="Proteomes" id="UP000265341"/>
    </source>
</evidence>
<dbReference type="SUPFAM" id="SSF51430">
    <property type="entry name" value="NAD(P)-linked oxidoreductase"/>
    <property type="match status" value="1"/>
</dbReference>
<name>A0A399EXK3_9DEIN</name>
<gene>
    <name evidence="2" type="primary">pld1</name>
    <name evidence="2" type="ORF">Mrose_01381</name>
</gene>
<dbReference type="RefSeq" id="WP_119276810.1">
    <property type="nucleotide sequence ID" value="NZ_QWLA01000021.1"/>
</dbReference>
<dbReference type="PANTHER" id="PTHR42686">
    <property type="entry name" value="GH17980P-RELATED"/>
    <property type="match status" value="1"/>
</dbReference>
<dbReference type="CDD" id="cd19152">
    <property type="entry name" value="AKR_AKR15A"/>
    <property type="match status" value="1"/>
</dbReference>
<dbReference type="InterPro" id="IPR036812">
    <property type="entry name" value="NAD(P)_OxRdtase_dom_sf"/>
</dbReference>
<dbReference type="Gene3D" id="3.20.20.100">
    <property type="entry name" value="NADP-dependent oxidoreductase domain"/>
    <property type="match status" value="1"/>
</dbReference>
<evidence type="ECO:0000259" key="1">
    <source>
        <dbReference type="Pfam" id="PF00248"/>
    </source>
</evidence>
<dbReference type="InterPro" id="IPR023210">
    <property type="entry name" value="NADP_OxRdtase_dom"/>
</dbReference>
<dbReference type="EC" id="1.1.1.107" evidence="2"/>
<dbReference type="AlphaFoldDB" id="A0A399EXK3"/>
<dbReference type="OrthoDB" id="9773828at2"/>
<evidence type="ECO:0000313" key="2">
    <source>
        <dbReference type="EMBL" id="RIH87242.1"/>
    </source>
</evidence>
<dbReference type="GO" id="GO:0005829">
    <property type="term" value="C:cytosol"/>
    <property type="evidence" value="ECO:0007669"/>
    <property type="project" value="TreeGrafter"/>
</dbReference>
<dbReference type="InterPro" id="IPR020471">
    <property type="entry name" value="AKR"/>
</dbReference>
<dbReference type="EMBL" id="QWLA01000021">
    <property type="protein sequence ID" value="RIH87242.1"/>
    <property type="molecule type" value="Genomic_DNA"/>
</dbReference>
<organism evidence="2 3">
    <name type="scientific">Calidithermus roseus</name>
    <dbReference type="NCBI Taxonomy" id="1644118"/>
    <lineage>
        <taxon>Bacteria</taxon>
        <taxon>Thermotogati</taxon>
        <taxon>Deinococcota</taxon>
        <taxon>Deinococci</taxon>
        <taxon>Thermales</taxon>
        <taxon>Thermaceae</taxon>
        <taxon>Calidithermus</taxon>
    </lineage>
</organism>
<proteinExistence type="predicted"/>
<dbReference type="GO" id="GO:0050235">
    <property type="term" value="F:pyridoxal 4-dehydrogenase activity"/>
    <property type="evidence" value="ECO:0007669"/>
    <property type="project" value="UniProtKB-EC"/>
</dbReference>
<dbReference type="Pfam" id="PF00248">
    <property type="entry name" value="Aldo_ket_red"/>
    <property type="match status" value="1"/>
</dbReference>
<accession>A0A399EXK3</accession>
<keyword evidence="2" id="KW-0560">Oxidoreductase</keyword>
<dbReference type="PANTHER" id="PTHR42686:SF1">
    <property type="entry name" value="GH17980P-RELATED"/>
    <property type="match status" value="1"/>
</dbReference>
<protein>
    <submittedName>
        <fullName evidence="2">Pyridoxal 4-dehydrogenase</fullName>
        <ecNumber evidence="2">1.1.1.107</ecNumber>
    </submittedName>
</protein>
<dbReference type="Proteomes" id="UP000265341">
    <property type="component" value="Unassembled WGS sequence"/>
</dbReference>